<comment type="similarity">
    <text evidence="2">Belongs to the organic radical-activating enzymes family.</text>
</comment>
<dbReference type="GO" id="GO:0016829">
    <property type="term" value="F:lyase activity"/>
    <property type="evidence" value="ECO:0007669"/>
    <property type="project" value="UniProtKB-KW"/>
</dbReference>
<evidence type="ECO:0000256" key="5">
    <source>
        <dbReference type="ARBA" id="ARBA00022723"/>
    </source>
</evidence>
<proteinExistence type="inferred from homology"/>
<dbReference type="OrthoDB" id="9782387at2"/>
<dbReference type="AlphaFoldDB" id="A0A806XB76"/>
<dbReference type="Pfam" id="PF04055">
    <property type="entry name" value="Radical_SAM"/>
    <property type="match status" value="1"/>
</dbReference>
<name>A0A806XB76_9ENTR</name>
<dbReference type="PROSITE" id="PS51918">
    <property type="entry name" value="RADICAL_SAM"/>
    <property type="match status" value="1"/>
</dbReference>
<dbReference type="Pfam" id="PF13353">
    <property type="entry name" value="Fer4_12"/>
    <property type="match status" value="1"/>
</dbReference>
<dbReference type="EMBL" id="CP012871">
    <property type="protein sequence ID" value="ALR76117.1"/>
    <property type="molecule type" value="Genomic_DNA"/>
</dbReference>
<keyword evidence="6" id="KW-0560">Oxidoreductase</keyword>
<dbReference type="PANTHER" id="PTHR30352:SF14">
    <property type="entry name" value="PYRUVATE FORMATE-LYASE 3-ACTIVATING ENZYME-RELATED"/>
    <property type="match status" value="1"/>
</dbReference>
<keyword evidence="4" id="KW-0949">S-adenosyl-L-methionine</keyword>
<sequence length="299" mass="32976">MIFNIQRYSTHDGPGIRTVVFMKGCSLGCRWCQNPESRARTEDVLLDPRLCLDGCNLCQKAAPGVIERALNGVIIHREKLNETHITALRECCPTQALTVCGEEKSVDEIMATVLRDKPFYDRSGGGLTLSGGEPFMNPTLALALLKASHDAGIHTAVETCLHVPWRYIEPALPYIDLFLADLKHVDPAVFRQWTDGSAKRVLDNLRRIAAAGKPMTIRVPLIQGFNADEASIRAITAFAADELHAQDIHFLPYHTLGMNKYNLLGLPYSAPDKPLNAPELLDAAQRIAREKGLTATLRG</sequence>
<dbReference type="InterPro" id="IPR034457">
    <property type="entry name" value="Organic_radical-activating"/>
</dbReference>
<keyword evidence="3" id="KW-0004">4Fe-4S</keyword>
<feature type="domain" description="Radical SAM core" evidence="9">
    <location>
        <begin position="11"/>
        <end position="290"/>
    </location>
</feature>
<evidence type="ECO:0000256" key="2">
    <source>
        <dbReference type="ARBA" id="ARBA00009777"/>
    </source>
</evidence>
<dbReference type="PROSITE" id="PS01087">
    <property type="entry name" value="RADICAL_ACTIVATING"/>
    <property type="match status" value="1"/>
</dbReference>
<evidence type="ECO:0000259" key="9">
    <source>
        <dbReference type="PROSITE" id="PS51918"/>
    </source>
</evidence>
<keyword evidence="7" id="KW-0408">Iron</keyword>
<dbReference type="InterPro" id="IPR013785">
    <property type="entry name" value="Aldolase_TIM"/>
</dbReference>
<evidence type="ECO:0000256" key="1">
    <source>
        <dbReference type="ARBA" id="ARBA00001966"/>
    </source>
</evidence>
<dbReference type="PANTHER" id="PTHR30352">
    <property type="entry name" value="PYRUVATE FORMATE-LYASE-ACTIVATING ENZYME"/>
    <property type="match status" value="1"/>
</dbReference>
<evidence type="ECO:0000256" key="8">
    <source>
        <dbReference type="ARBA" id="ARBA00023014"/>
    </source>
</evidence>
<dbReference type="RefSeq" id="WP_062740743.1">
    <property type="nucleotide sequence ID" value="NZ_CP012871.1"/>
</dbReference>
<dbReference type="GO" id="GO:0046872">
    <property type="term" value="F:metal ion binding"/>
    <property type="evidence" value="ECO:0007669"/>
    <property type="project" value="UniProtKB-KW"/>
</dbReference>
<dbReference type="NCBIfam" id="TIGR02494">
    <property type="entry name" value="PFLE_PFLC"/>
    <property type="match status" value="1"/>
</dbReference>
<protein>
    <submittedName>
        <fullName evidence="10">Pyruvate formate lyase-activating protein</fullName>
    </submittedName>
</protein>
<dbReference type="InterPro" id="IPR001989">
    <property type="entry name" value="Radical_activat_CS"/>
</dbReference>
<dbReference type="SFLD" id="SFLDG01066">
    <property type="entry name" value="organic_radical-activating_enz"/>
    <property type="match status" value="1"/>
</dbReference>
<comment type="cofactor">
    <cofactor evidence="1">
        <name>[4Fe-4S] cluster</name>
        <dbReference type="ChEBI" id="CHEBI:49883"/>
    </cofactor>
</comment>
<keyword evidence="5" id="KW-0479">Metal-binding</keyword>
<dbReference type="InterPro" id="IPR058240">
    <property type="entry name" value="rSAM_sf"/>
</dbReference>
<dbReference type="KEGG" id="kle:AO703_07350"/>
<keyword evidence="10" id="KW-0456">Lyase</keyword>
<dbReference type="SFLD" id="SFLDS00029">
    <property type="entry name" value="Radical_SAM"/>
    <property type="match status" value="1"/>
</dbReference>
<dbReference type="InterPro" id="IPR007197">
    <property type="entry name" value="rSAM"/>
</dbReference>
<dbReference type="SFLD" id="SFLDG01118">
    <property type="entry name" value="activating_enzymes__group_2"/>
    <property type="match status" value="1"/>
</dbReference>
<dbReference type="InterPro" id="IPR012839">
    <property type="entry name" value="Organic_radical_activase"/>
</dbReference>
<dbReference type="GO" id="GO:0051539">
    <property type="term" value="F:4 iron, 4 sulfur cluster binding"/>
    <property type="evidence" value="ECO:0007669"/>
    <property type="project" value="UniProtKB-KW"/>
</dbReference>
<dbReference type="Gene3D" id="3.20.20.70">
    <property type="entry name" value="Aldolase class I"/>
    <property type="match status" value="1"/>
</dbReference>
<evidence type="ECO:0000256" key="3">
    <source>
        <dbReference type="ARBA" id="ARBA00022485"/>
    </source>
</evidence>
<evidence type="ECO:0000256" key="7">
    <source>
        <dbReference type="ARBA" id="ARBA00023004"/>
    </source>
</evidence>
<evidence type="ECO:0000256" key="6">
    <source>
        <dbReference type="ARBA" id="ARBA00023002"/>
    </source>
</evidence>
<evidence type="ECO:0000256" key="4">
    <source>
        <dbReference type="ARBA" id="ARBA00022691"/>
    </source>
</evidence>
<dbReference type="InterPro" id="IPR040074">
    <property type="entry name" value="BssD/PflA/YjjW"/>
</dbReference>
<accession>A0A806XB76</accession>
<keyword evidence="8" id="KW-0411">Iron-sulfur</keyword>
<gene>
    <name evidence="10" type="ORF">AO703_07350</name>
</gene>
<reference evidence="11" key="1">
    <citation type="submission" date="2015-10" db="EMBL/GenBank/DDBJ databases">
        <title>Complete Genome Sequencing of Klebsiella sp. strain G5.</title>
        <authorList>
            <person name="Chan K.-G."/>
            <person name="Chen J.-W."/>
        </authorList>
    </citation>
    <scope>NUCLEOTIDE SEQUENCE [LARGE SCALE GENOMIC DNA]</scope>
    <source>
        <strain evidence="11">G5</strain>
    </source>
</reference>
<organism evidence="10 11">
    <name type="scientific">[Enterobacter] lignolyticus</name>
    <dbReference type="NCBI Taxonomy" id="1334193"/>
    <lineage>
        <taxon>Bacteria</taxon>
        <taxon>Pseudomonadati</taxon>
        <taxon>Pseudomonadota</taxon>
        <taxon>Gammaproteobacteria</taxon>
        <taxon>Enterobacterales</taxon>
        <taxon>Enterobacteriaceae</taxon>
        <taxon>Pluralibacter</taxon>
    </lineage>
</organism>
<evidence type="ECO:0000313" key="11">
    <source>
        <dbReference type="Proteomes" id="UP000069162"/>
    </source>
</evidence>
<dbReference type="GO" id="GO:0016491">
    <property type="term" value="F:oxidoreductase activity"/>
    <property type="evidence" value="ECO:0007669"/>
    <property type="project" value="UniProtKB-KW"/>
</dbReference>
<dbReference type="PIRSF" id="PIRSF000371">
    <property type="entry name" value="PFL_act_enz"/>
    <property type="match status" value="1"/>
</dbReference>
<keyword evidence="10" id="KW-0670">Pyruvate</keyword>
<evidence type="ECO:0000313" key="10">
    <source>
        <dbReference type="EMBL" id="ALR76117.1"/>
    </source>
</evidence>
<dbReference type="SUPFAM" id="SSF102114">
    <property type="entry name" value="Radical SAM enzymes"/>
    <property type="match status" value="1"/>
</dbReference>
<dbReference type="Proteomes" id="UP000069162">
    <property type="component" value="Chromosome"/>
</dbReference>